<keyword evidence="2" id="KW-0119">Carbohydrate metabolism</keyword>
<dbReference type="InterPro" id="IPR046348">
    <property type="entry name" value="SIS_dom_sf"/>
</dbReference>
<proteinExistence type="predicted"/>
<protein>
    <recommendedName>
        <fullName evidence="3">SIS domain-containing protein</fullName>
    </recommendedName>
</protein>
<feature type="domain" description="SIS" evidence="3">
    <location>
        <begin position="420"/>
        <end position="583"/>
    </location>
</feature>
<dbReference type="PANTHER" id="PTHR10088:SF4">
    <property type="entry name" value="GLUCOKINASE REGULATORY PROTEIN"/>
    <property type="match status" value="1"/>
</dbReference>
<evidence type="ECO:0000256" key="1">
    <source>
        <dbReference type="ARBA" id="ARBA00023239"/>
    </source>
</evidence>
<dbReference type="GO" id="GO:0097367">
    <property type="term" value="F:carbohydrate derivative binding"/>
    <property type="evidence" value="ECO:0007669"/>
    <property type="project" value="InterPro"/>
</dbReference>
<dbReference type="InterPro" id="IPR005488">
    <property type="entry name" value="Etherase_MurQ"/>
</dbReference>
<evidence type="ECO:0000256" key="2">
    <source>
        <dbReference type="ARBA" id="ARBA00023277"/>
    </source>
</evidence>
<name>A0A2T2WTJ6_SULTH</name>
<organism evidence="4 5">
    <name type="scientific">Sulfobacillus thermosulfidooxidans</name>
    <dbReference type="NCBI Taxonomy" id="28034"/>
    <lineage>
        <taxon>Bacteria</taxon>
        <taxon>Bacillati</taxon>
        <taxon>Bacillota</taxon>
        <taxon>Clostridia</taxon>
        <taxon>Eubacteriales</taxon>
        <taxon>Clostridiales Family XVII. Incertae Sedis</taxon>
        <taxon>Sulfobacillus</taxon>
    </lineage>
</organism>
<dbReference type="PROSITE" id="PS51464">
    <property type="entry name" value="SIS"/>
    <property type="match status" value="1"/>
</dbReference>
<dbReference type="InterPro" id="IPR040190">
    <property type="entry name" value="MURQ/GCKR"/>
</dbReference>
<dbReference type="NCBIfam" id="NF009222">
    <property type="entry name" value="PRK12570.1"/>
    <property type="match status" value="1"/>
</dbReference>
<dbReference type="Pfam" id="PF22645">
    <property type="entry name" value="GKRP_SIS_N"/>
    <property type="match status" value="1"/>
</dbReference>
<sequence length="674" mass="74110">MAGFSIMKRAPHPVPTFCVDERWGICNMPWAGWVLSGTLAEHNAVDPMTDVPILRVITDFGQLTSTDLQKLQVLSQRESCWIMEDALRRYNDGDLAWPTPQLIGAAGDMAGLTEIAQWFGTTLAALGIQGVFGCPAGILSDIALPWLGSHIRIAAQQGFEQAGIQTAWAISPETGAEPEWWLSGAGRIVPWRTGLNTPAQWYWVAVKDFPNIRKSCEALPPPPHGSPARATIEDRLNRLRATSIQLIDDPTILPFPSDTQFVVVSPQRRLQRRVAELLNHKGRKDGPIVYVWIDMLPDESHNGLDVVVVYAKPSIIGLAPPHAVKIQVFDTHDTVWTALWQKLIGRGLWEGRTPWRLDQPERATHAAHYSTEQPHPGTDFRWLETQSGHEVMRQWIHEEQQAIGRIAPAIPVLDRVLTRLVDTYRRGGRIFYVGAGSAGRLAVMDAAELPPTFGLPAGRVQAILAGGMSAFQQAQEDAEDGSQAGCRAIRARGITSRDVVMGVTAHGDTPYVVGALQEAKMRGGFTVALVNNQGTRVATVADEVIFVDTGPEILLGSTRLKAGTVEKVVLNMLSTLTMVKTGHSYDNLMVNFMAQNDKLRERAVRVLMMATGQPRQIARRTLQAAQGNLPVAIIMLRCGLSSQQAQNALDRHGSVWQTITTIEESGEARLWDTD</sequence>
<dbReference type="GO" id="GO:0046348">
    <property type="term" value="P:amino sugar catabolic process"/>
    <property type="evidence" value="ECO:0007669"/>
    <property type="project" value="InterPro"/>
</dbReference>
<dbReference type="AlphaFoldDB" id="A0A2T2WTJ6"/>
<evidence type="ECO:0000259" key="3">
    <source>
        <dbReference type="PROSITE" id="PS51464"/>
    </source>
</evidence>
<dbReference type="InterPro" id="IPR001347">
    <property type="entry name" value="SIS_dom"/>
</dbReference>
<reference evidence="4 5" key="1">
    <citation type="journal article" date="2014" name="BMC Genomics">
        <title>Comparison of environmental and isolate Sulfobacillus genomes reveals diverse carbon, sulfur, nitrogen, and hydrogen metabolisms.</title>
        <authorList>
            <person name="Justice N.B."/>
            <person name="Norman A."/>
            <person name="Brown C.T."/>
            <person name="Singh A."/>
            <person name="Thomas B.C."/>
            <person name="Banfield J.F."/>
        </authorList>
    </citation>
    <scope>NUCLEOTIDE SEQUENCE [LARGE SCALE GENOMIC DNA]</scope>
    <source>
        <strain evidence="4">AMDSBA5</strain>
    </source>
</reference>
<dbReference type="Proteomes" id="UP000242705">
    <property type="component" value="Unassembled WGS sequence"/>
</dbReference>
<dbReference type="PANTHER" id="PTHR10088">
    <property type="entry name" value="GLUCOKINASE REGULATORY PROTEIN"/>
    <property type="match status" value="1"/>
</dbReference>
<evidence type="ECO:0000313" key="5">
    <source>
        <dbReference type="Proteomes" id="UP000242705"/>
    </source>
</evidence>
<dbReference type="GO" id="GO:0009254">
    <property type="term" value="P:peptidoglycan turnover"/>
    <property type="evidence" value="ECO:0007669"/>
    <property type="project" value="TreeGrafter"/>
</dbReference>
<dbReference type="GO" id="GO:0016835">
    <property type="term" value="F:carbon-oxygen lyase activity"/>
    <property type="evidence" value="ECO:0007669"/>
    <property type="project" value="InterPro"/>
</dbReference>
<comment type="caution">
    <text evidence="4">The sequence shown here is derived from an EMBL/GenBank/DDBJ whole genome shotgun (WGS) entry which is preliminary data.</text>
</comment>
<dbReference type="NCBIfam" id="NF003915">
    <property type="entry name" value="PRK05441.1"/>
    <property type="match status" value="1"/>
</dbReference>
<evidence type="ECO:0000313" key="4">
    <source>
        <dbReference type="EMBL" id="PSR25566.1"/>
    </source>
</evidence>
<dbReference type="SUPFAM" id="SSF53697">
    <property type="entry name" value="SIS domain"/>
    <property type="match status" value="1"/>
</dbReference>
<gene>
    <name evidence="4" type="ORF">C7B47_11805</name>
</gene>
<dbReference type="Gene3D" id="1.10.8.1080">
    <property type="match status" value="1"/>
</dbReference>
<accession>A0A2T2WTJ6</accession>
<dbReference type="Gene3D" id="3.40.50.10490">
    <property type="entry name" value="Glucose-6-phosphate isomerase like protein, domain 1"/>
    <property type="match status" value="1"/>
</dbReference>
<keyword evidence="1" id="KW-0456">Lyase</keyword>
<dbReference type="CDD" id="cd05007">
    <property type="entry name" value="SIS_Etherase"/>
    <property type="match status" value="1"/>
</dbReference>
<dbReference type="EMBL" id="PXYX01000028">
    <property type="protein sequence ID" value="PSR25566.1"/>
    <property type="molecule type" value="Genomic_DNA"/>
</dbReference>
<dbReference type="GO" id="GO:0016803">
    <property type="term" value="F:ether hydrolase activity"/>
    <property type="evidence" value="ECO:0007669"/>
    <property type="project" value="TreeGrafter"/>
</dbReference>